<dbReference type="EMBL" id="CM055093">
    <property type="protein sequence ID" value="KAJ7565456.1"/>
    <property type="molecule type" value="Genomic_DNA"/>
</dbReference>
<organism evidence="1 2">
    <name type="scientific">Diphasiastrum complanatum</name>
    <name type="common">Issler's clubmoss</name>
    <name type="synonym">Lycopodium complanatum</name>
    <dbReference type="NCBI Taxonomy" id="34168"/>
    <lineage>
        <taxon>Eukaryota</taxon>
        <taxon>Viridiplantae</taxon>
        <taxon>Streptophyta</taxon>
        <taxon>Embryophyta</taxon>
        <taxon>Tracheophyta</taxon>
        <taxon>Lycopodiopsida</taxon>
        <taxon>Lycopodiales</taxon>
        <taxon>Lycopodiaceae</taxon>
        <taxon>Lycopodioideae</taxon>
        <taxon>Diphasiastrum</taxon>
    </lineage>
</organism>
<evidence type="ECO:0000313" key="1">
    <source>
        <dbReference type="EMBL" id="KAJ7565456.1"/>
    </source>
</evidence>
<evidence type="ECO:0000313" key="2">
    <source>
        <dbReference type="Proteomes" id="UP001162992"/>
    </source>
</evidence>
<comment type="caution">
    <text evidence="1">The sequence shown here is derived from an EMBL/GenBank/DDBJ whole genome shotgun (WGS) entry which is preliminary data.</text>
</comment>
<dbReference type="Proteomes" id="UP001162992">
    <property type="component" value="Chromosome 2"/>
</dbReference>
<reference evidence="2" key="1">
    <citation type="journal article" date="2024" name="Proc. Natl. Acad. Sci. U.S.A.">
        <title>Extraordinary preservation of gene collinearity over three hundred million years revealed in homosporous lycophytes.</title>
        <authorList>
            <person name="Li C."/>
            <person name="Wickell D."/>
            <person name="Kuo L.Y."/>
            <person name="Chen X."/>
            <person name="Nie B."/>
            <person name="Liao X."/>
            <person name="Peng D."/>
            <person name="Ji J."/>
            <person name="Jenkins J."/>
            <person name="Williams M."/>
            <person name="Shu S."/>
            <person name="Plott C."/>
            <person name="Barry K."/>
            <person name="Rajasekar S."/>
            <person name="Grimwood J."/>
            <person name="Han X."/>
            <person name="Sun S."/>
            <person name="Hou Z."/>
            <person name="He W."/>
            <person name="Dai G."/>
            <person name="Sun C."/>
            <person name="Schmutz J."/>
            <person name="Leebens-Mack J.H."/>
            <person name="Li F.W."/>
            <person name="Wang L."/>
        </authorList>
    </citation>
    <scope>NUCLEOTIDE SEQUENCE [LARGE SCALE GENOMIC DNA]</scope>
    <source>
        <strain evidence="2">cv. PW_Plant_1</strain>
    </source>
</reference>
<accession>A0ACC2EG42</accession>
<proteinExistence type="predicted"/>
<name>A0ACC2EG42_DIPCM</name>
<keyword evidence="2" id="KW-1185">Reference proteome</keyword>
<gene>
    <name evidence="1" type="ORF">O6H91_02G061700</name>
</gene>
<sequence>MTTPKAKLHQLYSNSESKPRYVTEAVLLDTSDQFSAAAAGGGGGGGGVSVSQIFATSAQPSFFCTLHLPDGTSVVSETCRRKKDAEQDAAQKALTQVHSAYLSQGTLKKATLEETWTALIARVEAAFSNHHVLKYKPLVEHFRIALKKSDTGSVKVPATVLSSLDTKIISLCQTLDDKCKRDPTRVVRLVCCAAKMSSSLRCDQDGLWICKVEPFSLDVKEVLLEESELEDGSIPQTEAKNVQFEAIYIPFALEKMVSIIQIVLGSSDYFLDVVAHQLGVKDGAHVLISRSVTKAPSGTRLYWSLPQHLQPVAVPQSEADCFEVEKSVKGVIFPKPLQYTYSERSQDEYKPKLKNVRASKLVGYDVYGDAILAAIGSSWQSEGKLSSSSISLASYYRWLLGRFPGGNYKLSRDALLTAELPTTYTSKTQWRGLLPRPLLFDFCHQYHLPDPVFFLFHCEERESISFHASEKCNGMQVDDDQEVQLSVQEYGKKFSEDFCVQYENGKQQRPGTDIQGPYKCKVKIILEDYRVVEFESERIFRNRNDAIQSAALKTLLSLDRNCDNSLFLSKDQENYDQFSSGGVLIDNATGADGRELKPSSRSLSDPLKMDQRTNKDEEIVDSMVENGGDHSLVSSDITAKNNPSVPGTSEISQPYNFEIISANDNVGKRPLAGSMVCVEYKARLVAPGLDQIIDANQNFEFELGSGAVIGVMDICVANLCEGQTARFHAPLPPKSLLHAAQAIKFDKNDDLQYGELTVEYTVTLLKVLEPPEERMESALFSPPLSKQRVDFALQLIEKIKPVSLVDLGCGSGSLLEAIVEQSTDLVHVAGVDISQRSIIRAAKALQTKLGKQHFHPPRSCNSSNSVALYVGSIAESDSRLANFDIATCIEVVEHMDSEPLSKIGESILGGLSPKVLMLSTPNIEYNPILQHLVRHAETPETASETINKHIDGESIRDVEEVEKHESVIKLRNDDHRFEWTRAEFRDWALRLASEYGYAVEFSGVGGSGDEDGPGFASQIAIFTRMDLSHPYIGNQTQNETPKEIISGFSPVSRPYMELWKWSSAALHVNMQP</sequence>
<protein>
    <submittedName>
        <fullName evidence="1">Uncharacterized protein</fullName>
    </submittedName>
</protein>